<keyword evidence="5" id="KW-1185">Reference proteome</keyword>
<evidence type="ECO:0000256" key="1">
    <source>
        <dbReference type="ARBA" id="ARBA00023027"/>
    </source>
</evidence>
<evidence type="ECO:0000256" key="2">
    <source>
        <dbReference type="SAM" id="MobiDB-lite"/>
    </source>
</evidence>
<dbReference type="PANTHER" id="PTHR32009">
    <property type="entry name" value="TMV RESISTANCE PROTEIN N-LIKE"/>
    <property type="match status" value="1"/>
</dbReference>
<dbReference type="FunFam" id="3.40.50.10140:FF:000007">
    <property type="entry name" value="Disease resistance protein (TIR-NBS-LRR class)"/>
    <property type="match status" value="1"/>
</dbReference>
<dbReference type="EnsemblPlants" id="Kaladp0050s0105.1.v1.1">
    <property type="protein sequence ID" value="Kaladp0050s0105.1.v1.1.CDS.1"/>
    <property type="gene ID" value="Kaladp0050s0105.v1.1"/>
</dbReference>
<feature type="domain" description="TIR" evidence="3">
    <location>
        <begin position="47"/>
        <end position="176"/>
    </location>
</feature>
<evidence type="ECO:0000313" key="5">
    <source>
        <dbReference type="Proteomes" id="UP000594263"/>
    </source>
</evidence>
<dbReference type="Gene3D" id="3.40.50.10140">
    <property type="entry name" value="Toll/interleukin-1 receptor homology (TIR) domain"/>
    <property type="match status" value="1"/>
</dbReference>
<dbReference type="AlphaFoldDB" id="A0A7N0U1K1"/>
<dbReference type="Gramene" id="Kaladp0050s0105.1.v1.1">
    <property type="protein sequence ID" value="Kaladp0050s0105.1.v1.1.CDS.1"/>
    <property type="gene ID" value="Kaladp0050s0105.v1.1"/>
</dbReference>
<reference evidence="4" key="1">
    <citation type="submission" date="2021-01" db="UniProtKB">
        <authorList>
            <consortium name="EnsemblPlants"/>
        </authorList>
    </citation>
    <scope>IDENTIFICATION</scope>
</reference>
<protein>
    <recommendedName>
        <fullName evidence="3">TIR domain-containing protein</fullName>
    </recommendedName>
</protein>
<name>A0A7N0U1K1_KALFE</name>
<dbReference type="InterPro" id="IPR000157">
    <property type="entry name" value="TIR_dom"/>
</dbReference>
<evidence type="ECO:0000313" key="4">
    <source>
        <dbReference type="EnsemblPlants" id="Kaladp0050s0105.1.v1.1.CDS.1"/>
    </source>
</evidence>
<dbReference type="PROSITE" id="PS50104">
    <property type="entry name" value="TIR"/>
    <property type="match status" value="1"/>
</dbReference>
<organism evidence="4 5">
    <name type="scientific">Kalanchoe fedtschenkoi</name>
    <name type="common">Lavender scallops</name>
    <name type="synonym">South American air plant</name>
    <dbReference type="NCBI Taxonomy" id="63787"/>
    <lineage>
        <taxon>Eukaryota</taxon>
        <taxon>Viridiplantae</taxon>
        <taxon>Streptophyta</taxon>
        <taxon>Embryophyta</taxon>
        <taxon>Tracheophyta</taxon>
        <taxon>Spermatophyta</taxon>
        <taxon>Magnoliopsida</taxon>
        <taxon>eudicotyledons</taxon>
        <taxon>Gunneridae</taxon>
        <taxon>Pentapetalae</taxon>
        <taxon>Saxifragales</taxon>
        <taxon>Crassulaceae</taxon>
        <taxon>Kalanchoe</taxon>
    </lineage>
</organism>
<proteinExistence type="predicted"/>
<sequence>MAHDDAVDGSGKSSYEDAADGYAKPSYGDVVDGDEKRLYDDFPSFRHRYDVFLSFRGEDTRETFTARIFSALVKVGVRVFIDNEGLKGGDEVSPNLLEAIHDSAFAIAVISPRYADSRWCLEELATIVELRKVVMPVFYEVDPSDVRRQRGRFAENFERHEQQENEDKVRRWRMAMEKVGGVSGWDSKLWYTLLQLLSSQLIFIISFEIAKLFI</sequence>
<dbReference type="InterPro" id="IPR035897">
    <property type="entry name" value="Toll_tir_struct_dom_sf"/>
</dbReference>
<accession>A0A7N0U1K1</accession>
<dbReference type="OMA" id="WCVEELA"/>
<dbReference type="SMART" id="SM00255">
    <property type="entry name" value="TIR"/>
    <property type="match status" value="1"/>
</dbReference>
<feature type="region of interest" description="Disordered" evidence="2">
    <location>
        <begin position="1"/>
        <end position="20"/>
    </location>
</feature>
<evidence type="ECO:0000259" key="3">
    <source>
        <dbReference type="PROSITE" id="PS50104"/>
    </source>
</evidence>
<dbReference type="Pfam" id="PF01582">
    <property type="entry name" value="TIR"/>
    <property type="match status" value="1"/>
</dbReference>
<keyword evidence="1" id="KW-0520">NAD</keyword>
<dbReference type="PANTHER" id="PTHR32009:SF155">
    <property type="entry name" value="DISEASE RESISTANCE PROTEIN (TIR-NBS-LRR CLASS)"/>
    <property type="match status" value="1"/>
</dbReference>
<dbReference type="Proteomes" id="UP000594263">
    <property type="component" value="Unplaced"/>
</dbReference>
<dbReference type="SUPFAM" id="SSF52200">
    <property type="entry name" value="Toll/Interleukin receptor TIR domain"/>
    <property type="match status" value="1"/>
</dbReference>
<dbReference type="GO" id="GO:0007165">
    <property type="term" value="P:signal transduction"/>
    <property type="evidence" value="ECO:0007669"/>
    <property type="project" value="InterPro"/>
</dbReference>